<dbReference type="PANTHER" id="PTHR10612">
    <property type="entry name" value="APOLIPOPROTEIN D"/>
    <property type="match status" value="1"/>
</dbReference>
<dbReference type="InterPro" id="IPR000566">
    <property type="entry name" value="Lipocln_cytosolic_FA-bd_dom"/>
</dbReference>
<organism evidence="4 5">
    <name type="scientific">Marinomonas sargassi</name>
    <dbReference type="NCBI Taxonomy" id="2984494"/>
    <lineage>
        <taxon>Bacteria</taxon>
        <taxon>Pseudomonadati</taxon>
        <taxon>Pseudomonadota</taxon>
        <taxon>Gammaproteobacteria</taxon>
        <taxon>Oceanospirillales</taxon>
        <taxon>Oceanospirillaceae</taxon>
        <taxon>Marinomonas</taxon>
    </lineage>
</organism>
<dbReference type="InterPro" id="IPR012674">
    <property type="entry name" value="Calycin"/>
</dbReference>
<dbReference type="PANTHER" id="PTHR10612:SF34">
    <property type="entry name" value="APOLIPOPROTEIN D"/>
    <property type="match status" value="1"/>
</dbReference>
<keyword evidence="2" id="KW-0998">Cell outer membrane</keyword>
<gene>
    <name evidence="4" type="ORF">OFY17_05040</name>
</gene>
<sequence length="167" mass="19060">MKYLVSMILILLTACASQPQPPPAHLIPYLGDWYEIIRQDHAFEEGLTNVTASYVFDQGTINVKNRGYSSFDKEWREVKGRAELASSDGHDYLKVSFFRPFYGSYVVFELDKKSDQYALVMGLNGEHFWLLSKTPTMPKAVKNRLLARIKALGFHMDKLVEAKHAAL</sequence>
<dbReference type="PIRSF" id="PIRSF036893">
    <property type="entry name" value="Lipocalin_ApoD"/>
    <property type="match status" value="1"/>
</dbReference>
<accession>A0ABT2YQT5</accession>
<evidence type="ECO:0000259" key="3">
    <source>
        <dbReference type="Pfam" id="PF08212"/>
    </source>
</evidence>
<feature type="signal peptide" evidence="2">
    <location>
        <begin position="1"/>
        <end position="19"/>
    </location>
</feature>
<evidence type="ECO:0000256" key="2">
    <source>
        <dbReference type="PIRNR" id="PIRNR036893"/>
    </source>
</evidence>
<keyword evidence="2" id="KW-0449">Lipoprotein</keyword>
<evidence type="ECO:0000313" key="5">
    <source>
        <dbReference type="Proteomes" id="UP001209713"/>
    </source>
</evidence>
<proteinExistence type="inferred from homology"/>
<dbReference type="InterPro" id="IPR022271">
    <property type="entry name" value="Lipocalin_ApoD"/>
</dbReference>
<comment type="subcellular location">
    <subcellularLocation>
        <location evidence="2">Cell outer membrane</location>
    </subcellularLocation>
</comment>
<dbReference type="SUPFAM" id="SSF50814">
    <property type="entry name" value="Lipocalins"/>
    <property type="match status" value="1"/>
</dbReference>
<evidence type="ECO:0000313" key="4">
    <source>
        <dbReference type="EMBL" id="MCV2402250.1"/>
    </source>
</evidence>
<dbReference type="RefSeq" id="WP_263529631.1">
    <property type="nucleotide sequence ID" value="NZ_JAOVZB010000002.1"/>
</dbReference>
<reference evidence="4 5" key="1">
    <citation type="submission" date="2022-10" db="EMBL/GenBank/DDBJ databases">
        <title>Marinomonas transparenta sp. nov. and Marinomonas sargassi sp. nov., isolated from marine alga (Sargassum natans (L.) Gaillon).</title>
        <authorList>
            <person name="Wang Y."/>
        </authorList>
    </citation>
    <scope>NUCLEOTIDE SEQUENCE [LARGE SCALE GENOMIC DNA]</scope>
    <source>
        <strain evidence="4 5">C2222</strain>
    </source>
</reference>
<feature type="domain" description="Lipocalin/cytosolic fatty-acid binding" evidence="3">
    <location>
        <begin position="29"/>
        <end position="162"/>
    </location>
</feature>
<keyword evidence="2" id="KW-0732">Signal</keyword>
<dbReference type="PRINTS" id="PR01171">
    <property type="entry name" value="BCTLIPOCALIN"/>
</dbReference>
<evidence type="ECO:0000256" key="1">
    <source>
        <dbReference type="ARBA" id="ARBA00006889"/>
    </source>
</evidence>
<name>A0ABT2YQT5_9GAMM</name>
<dbReference type="Gene3D" id="2.40.128.20">
    <property type="match status" value="1"/>
</dbReference>
<keyword evidence="2" id="KW-0446">Lipid-binding</keyword>
<dbReference type="Proteomes" id="UP001209713">
    <property type="component" value="Unassembled WGS sequence"/>
</dbReference>
<protein>
    <recommendedName>
        <fullName evidence="2">Outer membrane lipoprotein Blc</fullName>
    </recommendedName>
</protein>
<dbReference type="Pfam" id="PF08212">
    <property type="entry name" value="Lipocalin_2"/>
    <property type="match status" value="1"/>
</dbReference>
<dbReference type="CDD" id="cd19438">
    <property type="entry name" value="lipocalin_Blc-like"/>
    <property type="match status" value="1"/>
</dbReference>
<dbReference type="EMBL" id="JAOVZB010000002">
    <property type="protein sequence ID" value="MCV2402250.1"/>
    <property type="molecule type" value="Genomic_DNA"/>
</dbReference>
<dbReference type="PROSITE" id="PS51257">
    <property type="entry name" value="PROKAR_LIPOPROTEIN"/>
    <property type="match status" value="1"/>
</dbReference>
<keyword evidence="2" id="KW-0472">Membrane</keyword>
<dbReference type="InterPro" id="IPR002446">
    <property type="entry name" value="Lipocalin_bac"/>
</dbReference>
<comment type="function">
    <text evidence="2">Involved in the storage or transport of lipids necessary for membrane maintenance under stressful conditions. Displays a binding preference for lysophospholipids.</text>
</comment>
<comment type="similarity">
    <text evidence="1 2">Belongs to the calycin superfamily. Lipocalin family.</text>
</comment>
<dbReference type="InterPro" id="IPR047202">
    <property type="entry name" value="Lipocalin_Blc-like_dom"/>
</dbReference>
<feature type="chain" id="PRO_5045016531" description="Outer membrane lipoprotein Blc" evidence="2">
    <location>
        <begin position="20"/>
        <end position="167"/>
    </location>
</feature>
<comment type="caution">
    <text evidence="4">The sequence shown here is derived from an EMBL/GenBank/DDBJ whole genome shotgun (WGS) entry which is preliminary data.</text>
</comment>
<keyword evidence="5" id="KW-1185">Reference proteome</keyword>
<comment type="subunit">
    <text evidence="2">Homodimer.</text>
</comment>